<organism evidence="5 6">
    <name type="scientific">Ammonicoccus fulvus</name>
    <dbReference type="NCBI Taxonomy" id="3138240"/>
    <lineage>
        <taxon>Bacteria</taxon>
        <taxon>Bacillati</taxon>
        <taxon>Actinomycetota</taxon>
        <taxon>Actinomycetes</taxon>
        <taxon>Propionibacteriales</taxon>
        <taxon>Propionibacteriaceae</taxon>
        <taxon>Ammonicoccus</taxon>
    </lineage>
</organism>
<dbReference type="Proteomes" id="UP001442841">
    <property type="component" value="Chromosome"/>
</dbReference>
<evidence type="ECO:0000256" key="3">
    <source>
        <dbReference type="ARBA" id="ARBA00023235"/>
    </source>
</evidence>
<protein>
    <submittedName>
        <fullName evidence="5">Alanine racemase</fullName>
    </submittedName>
</protein>
<dbReference type="SUPFAM" id="SSF51419">
    <property type="entry name" value="PLP-binding barrel"/>
    <property type="match status" value="1"/>
</dbReference>
<keyword evidence="2" id="KW-0663">Pyridoxal phosphate</keyword>
<evidence type="ECO:0000256" key="1">
    <source>
        <dbReference type="ARBA" id="ARBA00001933"/>
    </source>
</evidence>
<keyword evidence="3" id="KW-0413">Isomerase</keyword>
<evidence type="ECO:0000256" key="2">
    <source>
        <dbReference type="ARBA" id="ARBA00022898"/>
    </source>
</evidence>
<evidence type="ECO:0000259" key="4">
    <source>
        <dbReference type="Pfam" id="PF01168"/>
    </source>
</evidence>
<dbReference type="EMBL" id="CP154795">
    <property type="protein sequence ID" value="XAN05760.1"/>
    <property type="molecule type" value="Genomic_DNA"/>
</dbReference>
<reference evidence="5 6" key="1">
    <citation type="submission" date="2024-04" db="EMBL/GenBank/DDBJ databases">
        <title>Isolation of an actinomycete strain from pig manure.</title>
        <authorList>
            <person name="Gong T."/>
            <person name="Yu Z."/>
            <person name="An M."/>
            <person name="Wei C."/>
            <person name="Yang W."/>
            <person name="Liu L."/>
        </authorList>
    </citation>
    <scope>NUCLEOTIDE SEQUENCE [LARGE SCALE GENOMIC DNA]</scope>
    <source>
        <strain evidence="5 6">ZF39</strain>
    </source>
</reference>
<dbReference type="InterPro" id="IPR029066">
    <property type="entry name" value="PLP-binding_barrel"/>
</dbReference>
<evidence type="ECO:0000313" key="5">
    <source>
        <dbReference type="EMBL" id="XAN05760.1"/>
    </source>
</evidence>
<name>A0ABZ3FJG8_9ACTN</name>
<proteinExistence type="predicted"/>
<dbReference type="Gene3D" id="3.20.20.10">
    <property type="entry name" value="Alanine racemase"/>
    <property type="match status" value="1"/>
</dbReference>
<keyword evidence="6" id="KW-1185">Reference proteome</keyword>
<dbReference type="InterPro" id="IPR001608">
    <property type="entry name" value="Ala_racemase_N"/>
</dbReference>
<dbReference type="InterPro" id="IPR000821">
    <property type="entry name" value="Ala_racemase"/>
</dbReference>
<feature type="domain" description="Alanine racemase N-terminal" evidence="4">
    <location>
        <begin position="8"/>
        <end position="196"/>
    </location>
</feature>
<dbReference type="PANTHER" id="PTHR30511:SF0">
    <property type="entry name" value="ALANINE RACEMASE, CATABOLIC-RELATED"/>
    <property type="match status" value="1"/>
</dbReference>
<dbReference type="RefSeq" id="WP_425307193.1">
    <property type="nucleotide sequence ID" value="NZ_CP154795.1"/>
</dbReference>
<comment type="cofactor">
    <cofactor evidence="1">
        <name>pyridoxal 5'-phosphate</name>
        <dbReference type="ChEBI" id="CHEBI:597326"/>
    </cofactor>
</comment>
<gene>
    <name evidence="5" type="ORF">AADG42_00050</name>
</gene>
<evidence type="ECO:0000313" key="6">
    <source>
        <dbReference type="Proteomes" id="UP001442841"/>
    </source>
</evidence>
<dbReference type="PANTHER" id="PTHR30511">
    <property type="entry name" value="ALANINE RACEMASE"/>
    <property type="match status" value="1"/>
</dbReference>
<dbReference type="Pfam" id="PF01168">
    <property type="entry name" value="Ala_racemase_N"/>
    <property type="match status" value="1"/>
</dbReference>
<accession>A0ABZ3FJG8</accession>
<sequence length="348" mass="37852">MTGLTLTIDTTRWHDHLRALAERVPGIVPVAKGNGYGFGLRQLADETTRLGLRTLAVGTPAEAAEVKEYFDGDIVILLPWEPNDPHAVEQARDPRVIVTASRLTDLEILANLGGDRPRVLVEVLTSMRRHGLPVEDLQAIDMWKDFLAIEGWTIHLPMRGDNNNRVEADKLGRAALAVFDAPLWFSHLPTADYLAMAARLGEGKARLRMGTTLWLGEPGALKTTATVLDVHPIKRGQRVGYWQRPAAADGYVVVVSGGTANGIGLEAPTSAKTLKSRAVSFATGALEAAGRALSPYTILGEKRWFAEPPHMQSSLVMLPAKVDPPNVGDELPVDVRNTIATFDQIIFV</sequence>